<evidence type="ECO:0000313" key="1">
    <source>
        <dbReference type="EMBL" id="MPC57692.1"/>
    </source>
</evidence>
<name>A0A5B7GFI7_PORTR</name>
<dbReference type="AlphaFoldDB" id="A0A5B7GFI7"/>
<dbReference type="EMBL" id="VSRR010015000">
    <property type="protein sequence ID" value="MPC57692.1"/>
    <property type="molecule type" value="Genomic_DNA"/>
</dbReference>
<comment type="caution">
    <text evidence="1">The sequence shown here is derived from an EMBL/GenBank/DDBJ whole genome shotgun (WGS) entry which is preliminary data.</text>
</comment>
<proteinExistence type="predicted"/>
<evidence type="ECO:0000313" key="2">
    <source>
        <dbReference type="Proteomes" id="UP000324222"/>
    </source>
</evidence>
<sequence length="69" mass="7505">MLFLTVRALVSLQPLYFLEMSIGQFSSFTCVKVWRMVPAAKGSVVGYSTSAASRPVTAGLASHPRLKDK</sequence>
<accession>A0A5B7GFI7</accession>
<dbReference type="SUPFAM" id="SSF161070">
    <property type="entry name" value="SNF-like"/>
    <property type="match status" value="1"/>
</dbReference>
<dbReference type="Proteomes" id="UP000324222">
    <property type="component" value="Unassembled WGS sequence"/>
</dbReference>
<keyword evidence="2" id="KW-1185">Reference proteome</keyword>
<dbReference type="InterPro" id="IPR037272">
    <property type="entry name" value="SNS_sf"/>
</dbReference>
<protein>
    <submittedName>
        <fullName evidence="1">Uncharacterized protein</fullName>
    </submittedName>
</protein>
<reference evidence="1 2" key="1">
    <citation type="submission" date="2019-05" db="EMBL/GenBank/DDBJ databases">
        <title>Another draft genome of Portunus trituberculatus and its Hox gene families provides insights of decapod evolution.</title>
        <authorList>
            <person name="Jeong J.-H."/>
            <person name="Song I."/>
            <person name="Kim S."/>
            <person name="Choi T."/>
            <person name="Kim D."/>
            <person name="Ryu S."/>
            <person name="Kim W."/>
        </authorList>
    </citation>
    <scope>NUCLEOTIDE SEQUENCE [LARGE SCALE GENOMIC DNA]</scope>
    <source>
        <tissue evidence="1">Muscle</tissue>
    </source>
</reference>
<organism evidence="1 2">
    <name type="scientific">Portunus trituberculatus</name>
    <name type="common">Swimming crab</name>
    <name type="synonym">Neptunus trituberculatus</name>
    <dbReference type="NCBI Taxonomy" id="210409"/>
    <lineage>
        <taxon>Eukaryota</taxon>
        <taxon>Metazoa</taxon>
        <taxon>Ecdysozoa</taxon>
        <taxon>Arthropoda</taxon>
        <taxon>Crustacea</taxon>
        <taxon>Multicrustacea</taxon>
        <taxon>Malacostraca</taxon>
        <taxon>Eumalacostraca</taxon>
        <taxon>Eucarida</taxon>
        <taxon>Decapoda</taxon>
        <taxon>Pleocyemata</taxon>
        <taxon>Brachyura</taxon>
        <taxon>Eubrachyura</taxon>
        <taxon>Portunoidea</taxon>
        <taxon>Portunidae</taxon>
        <taxon>Portuninae</taxon>
        <taxon>Portunus</taxon>
    </lineage>
</organism>
<gene>
    <name evidence="1" type="ORF">E2C01_051679</name>
</gene>